<feature type="transmembrane region" description="Helical" evidence="1">
    <location>
        <begin position="6"/>
        <end position="29"/>
    </location>
</feature>
<dbReference type="SUPFAM" id="SSF54523">
    <property type="entry name" value="Pili subunits"/>
    <property type="match status" value="1"/>
</dbReference>
<dbReference type="Proteomes" id="UP000199581">
    <property type="component" value="Unassembled WGS sequence"/>
</dbReference>
<reference evidence="2 3" key="1">
    <citation type="submission" date="2016-10" db="EMBL/GenBank/DDBJ databases">
        <authorList>
            <person name="Varghese N."/>
            <person name="Submissions S."/>
        </authorList>
    </citation>
    <scope>NUCLEOTIDE SEQUENCE [LARGE SCALE GENOMIC DNA]</scope>
    <source>
        <strain evidence="2 3">DSM 1741</strain>
    </source>
</reference>
<dbReference type="EMBL" id="FOTO01000010">
    <property type="protein sequence ID" value="SFL97876.1"/>
    <property type="molecule type" value="Genomic_DNA"/>
</dbReference>
<comment type="caution">
    <text evidence="2">The sequence shown here is derived from an EMBL/GenBank/DDBJ whole genome shotgun (WGS) entry which is preliminary data.</text>
</comment>
<accession>A0A8G2F8S7</accession>
<protein>
    <submittedName>
        <fullName evidence="2">Type IV pilus assembly protein PilW</fullName>
    </submittedName>
</protein>
<dbReference type="InterPro" id="IPR012902">
    <property type="entry name" value="N_methyl_site"/>
</dbReference>
<gene>
    <name evidence="2" type="ORF">SAMN05421830_110137</name>
</gene>
<proteinExistence type="predicted"/>
<keyword evidence="1" id="KW-0812">Transmembrane</keyword>
<evidence type="ECO:0000313" key="3">
    <source>
        <dbReference type="Proteomes" id="UP000199581"/>
    </source>
</evidence>
<keyword evidence="3" id="KW-1185">Reference proteome</keyword>
<evidence type="ECO:0000313" key="2">
    <source>
        <dbReference type="EMBL" id="SFL97876.1"/>
    </source>
</evidence>
<dbReference type="NCBIfam" id="TIGR02532">
    <property type="entry name" value="IV_pilin_GFxxxE"/>
    <property type="match status" value="1"/>
</dbReference>
<keyword evidence="1" id="KW-0472">Membrane</keyword>
<dbReference type="GO" id="GO:0043683">
    <property type="term" value="P:type IV pilus assembly"/>
    <property type="evidence" value="ECO:0007669"/>
    <property type="project" value="InterPro"/>
</dbReference>
<sequence length="210" mass="23348">MKNAGFSLIELLVALVVGGIIITAAYMLFLGNQRTYLMQDELISIQQTIRPAAEYMGRFIRIAGLDPEQTGLFGLRDTTNSSIEFSFDTVDTGLTGVLEPNSEIKAFRVQGNQLEERSTGAWETIAENIEALNFAYLDRDGNVVADLVNNRGAIRTIQISIVGRSQRPIPRYTNNNAFINLQGTEILPPQNDNLVRMMFSETVQCRNLGL</sequence>
<dbReference type="PROSITE" id="PS00409">
    <property type="entry name" value="PROKAR_NTER_METHYL"/>
    <property type="match status" value="1"/>
</dbReference>
<name>A0A8G2F8S7_DESNO</name>
<dbReference type="RefSeq" id="WP_161949170.1">
    <property type="nucleotide sequence ID" value="NZ_FOTO01000010.1"/>
</dbReference>
<organism evidence="2 3">
    <name type="scientific">Desulfomicrobium norvegicum (strain DSM 1741 / NCIMB 8310)</name>
    <name type="common">Desulfovibrio baculatus (strain Norway 4)</name>
    <name type="synonym">Desulfovibrio desulfuricans (strain Norway 4)</name>
    <dbReference type="NCBI Taxonomy" id="52561"/>
    <lineage>
        <taxon>Bacteria</taxon>
        <taxon>Pseudomonadati</taxon>
        <taxon>Thermodesulfobacteriota</taxon>
        <taxon>Desulfovibrionia</taxon>
        <taxon>Desulfovibrionales</taxon>
        <taxon>Desulfomicrobiaceae</taxon>
        <taxon>Desulfomicrobium</taxon>
    </lineage>
</organism>
<evidence type="ECO:0000256" key="1">
    <source>
        <dbReference type="SAM" id="Phobius"/>
    </source>
</evidence>
<dbReference type="Pfam" id="PF07963">
    <property type="entry name" value="N_methyl"/>
    <property type="match status" value="1"/>
</dbReference>
<keyword evidence="1" id="KW-1133">Transmembrane helix</keyword>
<dbReference type="AlphaFoldDB" id="A0A8G2F8S7"/>
<dbReference type="InterPro" id="IPR045584">
    <property type="entry name" value="Pilin-like"/>
</dbReference>